<evidence type="ECO:0000313" key="2">
    <source>
        <dbReference type="Proteomes" id="UP000652761"/>
    </source>
</evidence>
<gene>
    <name evidence="1" type="ORF">Taro_020334</name>
</gene>
<reference evidence="1" key="1">
    <citation type="submission" date="2017-07" db="EMBL/GenBank/DDBJ databases">
        <title>Taro Niue Genome Assembly and Annotation.</title>
        <authorList>
            <person name="Atibalentja N."/>
            <person name="Keating K."/>
            <person name="Fields C.J."/>
        </authorList>
    </citation>
    <scope>NUCLEOTIDE SEQUENCE</scope>
    <source>
        <strain evidence="1">Niue_2</strain>
        <tissue evidence="1">Leaf</tissue>
    </source>
</reference>
<comment type="caution">
    <text evidence="1">The sequence shown here is derived from an EMBL/GenBank/DDBJ whole genome shotgun (WGS) entry which is preliminary data.</text>
</comment>
<sequence length="64" mass="6982">MLCMAPVCGALAHVVLVERGDWAVKVMCGPSPGLLLSFEEYYTDLCVKWCVCCHGGHEVADVRL</sequence>
<accession>A0A843UYJ4</accession>
<dbReference type="Proteomes" id="UP000652761">
    <property type="component" value="Unassembled WGS sequence"/>
</dbReference>
<dbReference type="EMBL" id="NMUH01001005">
    <property type="protein sequence ID" value="MQL87786.1"/>
    <property type="molecule type" value="Genomic_DNA"/>
</dbReference>
<organism evidence="1 2">
    <name type="scientific">Colocasia esculenta</name>
    <name type="common">Wild taro</name>
    <name type="synonym">Arum esculentum</name>
    <dbReference type="NCBI Taxonomy" id="4460"/>
    <lineage>
        <taxon>Eukaryota</taxon>
        <taxon>Viridiplantae</taxon>
        <taxon>Streptophyta</taxon>
        <taxon>Embryophyta</taxon>
        <taxon>Tracheophyta</taxon>
        <taxon>Spermatophyta</taxon>
        <taxon>Magnoliopsida</taxon>
        <taxon>Liliopsida</taxon>
        <taxon>Araceae</taxon>
        <taxon>Aroideae</taxon>
        <taxon>Colocasieae</taxon>
        <taxon>Colocasia</taxon>
    </lineage>
</organism>
<dbReference type="AlphaFoldDB" id="A0A843UYJ4"/>
<evidence type="ECO:0000313" key="1">
    <source>
        <dbReference type="EMBL" id="MQL87786.1"/>
    </source>
</evidence>
<proteinExistence type="predicted"/>
<name>A0A843UYJ4_COLES</name>
<protein>
    <submittedName>
        <fullName evidence="1">Uncharacterized protein</fullName>
    </submittedName>
</protein>
<keyword evidence="2" id="KW-1185">Reference proteome</keyword>